<dbReference type="EMBL" id="LSRQ01000254">
    <property type="protein sequence ID" value="OAY84186.1"/>
    <property type="molecule type" value="Genomic_DNA"/>
</dbReference>
<protein>
    <submittedName>
        <fullName evidence="1">Uncharacterized protein</fullName>
    </submittedName>
</protein>
<comment type="caution">
    <text evidence="1">The sequence shown here is derived from an EMBL/GenBank/DDBJ whole genome shotgun (WGS) entry which is preliminary data.</text>
</comment>
<accession>A0A199W4L6</accession>
<organism evidence="1 2">
    <name type="scientific">Ananas comosus</name>
    <name type="common">Pineapple</name>
    <name type="synonym">Ananas ananas</name>
    <dbReference type="NCBI Taxonomy" id="4615"/>
    <lineage>
        <taxon>Eukaryota</taxon>
        <taxon>Viridiplantae</taxon>
        <taxon>Streptophyta</taxon>
        <taxon>Embryophyta</taxon>
        <taxon>Tracheophyta</taxon>
        <taxon>Spermatophyta</taxon>
        <taxon>Magnoliopsida</taxon>
        <taxon>Liliopsida</taxon>
        <taxon>Poales</taxon>
        <taxon>Bromeliaceae</taxon>
        <taxon>Bromelioideae</taxon>
        <taxon>Ananas</taxon>
    </lineage>
</organism>
<dbReference type="Proteomes" id="UP000092600">
    <property type="component" value="Unassembled WGS sequence"/>
</dbReference>
<name>A0A199W4L6_ANACO</name>
<gene>
    <name evidence="1" type="ORF">ACMD2_18743</name>
</gene>
<reference evidence="1 2" key="1">
    <citation type="journal article" date="2016" name="DNA Res.">
        <title>The draft genome of MD-2 pineapple using hybrid error correction of long reads.</title>
        <authorList>
            <person name="Redwan R.M."/>
            <person name="Saidin A."/>
            <person name="Kumar S.V."/>
        </authorList>
    </citation>
    <scope>NUCLEOTIDE SEQUENCE [LARGE SCALE GENOMIC DNA]</scope>
    <source>
        <strain evidence="2">cv. MD2</strain>
        <tissue evidence="1">Leaf</tissue>
    </source>
</reference>
<proteinExistence type="predicted"/>
<evidence type="ECO:0000313" key="1">
    <source>
        <dbReference type="EMBL" id="OAY84186.1"/>
    </source>
</evidence>
<evidence type="ECO:0000313" key="2">
    <source>
        <dbReference type="Proteomes" id="UP000092600"/>
    </source>
</evidence>
<dbReference type="AlphaFoldDB" id="A0A199W4L6"/>
<sequence>MALEIFWPSDPHGIHESALRSDEHQNCFEQKRYYLKRTISTSSSQQNAYRSGFTSTDATSKLDYLNHQN</sequence>